<organism evidence="2">
    <name type="scientific">marine sediment metagenome</name>
    <dbReference type="NCBI Taxonomy" id="412755"/>
    <lineage>
        <taxon>unclassified sequences</taxon>
        <taxon>metagenomes</taxon>
        <taxon>ecological metagenomes</taxon>
    </lineage>
</organism>
<dbReference type="AlphaFoldDB" id="A0A0F8XRI0"/>
<name>A0A0F8XRI0_9ZZZZ</name>
<accession>A0A0F8XRI0</accession>
<evidence type="ECO:0000256" key="1">
    <source>
        <dbReference type="SAM" id="Phobius"/>
    </source>
</evidence>
<feature type="non-terminal residue" evidence="2">
    <location>
        <position position="79"/>
    </location>
</feature>
<evidence type="ECO:0000313" key="2">
    <source>
        <dbReference type="EMBL" id="KKK71677.1"/>
    </source>
</evidence>
<dbReference type="EMBL" id="LAZR01057622">
    <property type="protein sequence ID" value="KKK71677.1"/>
    <property type="molecule type" value="Genomic_DNA"/>
</dbReference>
<gene>
    <name evidence="2" type="ORF">LCGC14_2911510</name>
</gene>
<feature type="transmembrane region" description="Helical" evidence="1">
    <location>
        <begin position="21"/>
        <end position="46"/>
    </location>
</feature>
<protein>
    <submittedName>
        <fullName evidence="2">Uncharacterized protein</fullName>
    </submittedName>
</protein>
<sequence length="79" mass="9261">MVSLRKDLTTEEVKETSTLKMLTFSMGYFFNIFIIMAFNSFVWTFYEDNLGLVSYVSLWPIYMAMANVIYTIWSMVVGL</sequence>
<feature type="transmembrane region" description="Helical" evidence="1">
    <location>
        <begin position="52"/>
        <end position="73"/>
    </location>
</feature>
<reference evidence="2" key="1">
    <citation type="journal article" date="2015" name="Nature">
        <title>Complex archaea that bridge the gap between prokaryotes and eukaryotes.</title>
        <authorList>
            <person name="Spang A."/>
            <person name="Saw J.H."/>
            <person name="Jorgensen S.L."/>
            <person name="Zaremba-Niedzwiedzka K."/>
            <person name="Martijn J."/>
            <person name="Lind A.E."/>
            <person name="van Eijk R."/>
            <person name="Schleper C."/>
            <person name="Guy L."/>
            <person name="Ettema T.J."/>
        </authorList>
    </citation>
    <scope>NUCLEOTIDE SEQUENCE</scope>
</reference>
<keyword evidence="1" id="KW-0472">Membrane</keyword>
<keyword evidence="1" id="KW-0812">Transmembrane</keyword>
<keyword evidence="1" id="KW-1133">Transmembrane helix</keyword>
<proteinExistence type="predicted"/>
<comment type="caution">
    <text evidence="2">The sequence shown here is derived from an EMBL/GenBank/DDBJ whole genome shotgun (WGS) entry which is preliminary data.</text>
</comment>